<evidence type="ECO:0000313" key="1">
    <source>
        <dbReference type="EMBL" id="RDX85589.1"/>
    </source>
</evidence>
<feature type="non-terminal residue" evidence="1">
    <location>
        <position position="1"/>
    </location>
</feature>
<reference evidence="1" key="1">
    <citation type="submission" date="2018-05" db="EMBL/GenBank/DDBJ databases">
        <title>Draft genome of Mucuna pruriens seed.</title>
        <authorList>
            <person name="Nnadi N.E."/>
            <person name="Vos R."/>
            <person name="Hasami M.H."/>
            <person name="Devisetty U.K."/>
            <person name="Aguiy J.C."/>
        </authorList>
    </citation>
    <scope>NUCLEOTIDE SEQUENCE [LARGE SCALE GENOMIC DNA]</scope>
    <source>
        <strain evidence="1">JCA_2017</strain>
    </source>
</reference>
<dbReference type="Proteomes" id="UP000257109">
    <property type="component" value="Unassembled WGS sequence"/>
</dbReference>
<evidence type="ECO:0000313" key="2">
    <source>
        <dbReference type="Proteomes" id="UP000257109"/>
    </source>
</evidence>
<comment type="caution">
    <text evidence="1">The sequence shown here is derived from an EMBL/GenBank/DDBJ whole genome shotgun (WGS) entry which is preliminary data.</text>
</comment>
<dbReference type="AlphaFoldDB" id="A0A371G4U7"/>
<organism evidence="1 2">
    <name type="scientific">Mucuna pruriens</name>
    <name type="common">Velvet bean</name>
    <name type="synonym">Dolichos pruriens</name>
    <dbReference type="NCBI Taxonomy" id="157652"/>
    <lineage>
        <taxon>Eukaryota</taxon>
        <taxon>Viridiplantae</taxon>
        <taxon>Streptophyta</taxon>
        <taxon>Embryophyta</taxon>
        <taxon>Tracheophyta</taxon>
        <taxon>Spermatophyta</taxon>
        <taxon>Magnoliopsida</taxon>
        <taxon>eudicotyledons</taxon>
        <taxon>Gunneridae</taxon>
        <taxon>Pentapetalae</taxon>
        <taxon>rosids</taxon>
        <taxon>fabids</taxon>
        <taxon>Fabales</taxon>
        <taxon>Fabaceae</taxon>
        <taxon>Papilionoideae</taxon>
        <taxon>50 kb inversion clade</taxon>
        <taxon>NPAAA clade</taxon>
        <taxon>indigoferoid/millettioid clade</taxon>
        <taxon>Phaseoleae</taxon>
        <taxon>Mucuna</taxon>
    </lineage>
</organism>
<gene>
    <name evidence="1" type="ORF">CR513_33200</name>
</gene>
<accession>A0A371G4U7</accession>
<sequence length="105" mass="12038">MIDIANQYVPIKGKSILKLTLWKVDEEVGIEANWLTIEILTDVRCFNLPDHRLIKKKRYLSCSCEILMLLLAFEMGQESKSNTITLSHVGVSLPKLCLELNLYMV</sequence>
<keyword evidence="2" id="KW-1185">Reference proteome</keyword>
<dbReference type="EMBL" id="QJKJ01006751">
    <property type="protein sequence ID" value="RDX85589.1"/>
    <property type="molecule type" value="Genomic_DNA"/>
</dbReference>
<proteinExistence type="predicted"/>
<protein>
    <submittedName>
        <fullName evidence="1">Uncharacterized protein</fullName>
    </submittedName>
</protein>
<name>A0A371G4U7_MUCPR</name>